<dbReference type="InterPro" id="IPR027471">
    <property type="entry name" value="YbeD-like_sf"/>
</dbReference>
<name>A0AAE3HME7_9GAMM</name>
<reference evidence="3" key="1">
    <citation type="submission" date="2022-08" db="EMBL/GenBank/DDBJ databases">
        <title>Genomic Encyclopedia of Type Strains, Phase III (KMG-III): the genomes of soil and plant-associated and newly described type strains.</title>
        <authorList>
            <person name="Whitman W."/>
        </authorList>
    </citation>
    <scope>NUCLEOTIDE SEQUENCE</scope>
    <source>
        <strain evidence="3">HMT 1</strain>
    </source>
</reference>
<dbReference type="PANTHER" id="PTHR38036:SF1">
    <property type="entry name" value="UPF0250 PROTEIN YBED"/>
    <property type="match status" value="1"/>
</dbReference>
<comment type="caution">
    <text evidence="3">The sequence shown here is derived from an EMBL/GenBank/DDBJ whole genome shotgun (WGS) entry which is preliminary data.</text>
</comment>
<comment type="similarity">
    <text evidence="1 2">Belongs to the UPF0250 family.</text>
</comment>
<dbReference type="RefSeq" id="WP_259054761.1">
    <property type="nucleotide sequence ID" value="NZ_JANUCT010000006.1"/>
</dbReference>
<dbReference type="InterPro" id="IPR007454">
    <property type="entry name" value="UPF0250_YbeD-like"/>
</dbReference>
<dbReference type="SUPFAM" id="SSF117991">
    <property type="entry name" value="YbeD/HP0495-like"/>
    <property type="match status" value="1"/>
</dbReference>
<dbReference type="GO" id="GO:0005829">
    <property type="term" value="C:cytosol"/>
    <property type="evidence" value="ECO:0007669"/>
    <property type="project" value="TreeGrafter"/>
</dbReference>
<evidence type="ECO:0000256" key="1">
    <source>
        <dbReference type="ARBA" id="ARBA00008460"/>
    </source>
</evidence>
<dbReference type="AlphaFoldDB" id="A0AAE3HME7"/>
<accession>A0AAE3HME7</accession>
<evidence type="ECO:0000256" key="2">
    <source>
        <dbReference type="HAMAP-Rule" id="MF_00659"/>
    </source>
</evidence>
<dbReference type="HAMAP" id="MF_00659">
    <property type="entry name" value="UPF0250"/>
    <property type="match status" value="1"/>
</dbReference>
<evidence type="ECO:0000313" key="4">
    <source>
        <dbReference type="Proteomes" id="UP001204445"/>
    </source>
</evidence>
<keyword evidence="4" id="KW-1185">Reference proteome</keyword>
<evidence type="ECO:0000313" key="3">
    <source>
        <dbReference type="EMBL" id="MCS3903148.1"/>
    </source>
</evidence>
<sequence>MSSSPSDNKPAAEAQESLLEFPCEFPIKAFGAADDDFDALVVSLVRRHVPDLGEANVHSRLSNGGRYMSVTVTINATSREQLDAIYRELTEEVRVVMAL</sequence>
<proteinExistence type="inferred from homology"/>
<dbReference type="Proteomes" id="UP001204445">
    <property type="component" value="Unassembled WGS sequence"/>
</dbReference>
<dbReference type="Pfam" id="PF04359">
    <property type="entry name" value="DUF493"/>
    <property type="match status" value="1"/>
</dbReference>
<dbReference type="EMBL" id="JANUCT010000006">
    <property type="protein sequence ID" value="MCS3903148.1"/>
    <property type="molecule type" value="Genomic_DNA"/>
</dbReference>
<protein>
    <recommendedName>
        <fullName evidence="2">UPF0250 protein J2T55_001165</fullName>
    </recommendedName>
</protein>
<dbReference type="PANTHER" id="PTHR38036">
    <property type="entry name" value="UPF0250 PROTEIN YBED"/>
    <property type="match status" value="1"/>
</dbReference>
<organism evidence="3 4">
    <name type="scientific">Methylohalomonas lacus</name>
    <dbReference type="NCBI Taxonomy" id="398773"/>
    <lineage>
        <taxon>Bacteria</taxon>
        <taxon>Pseudomonadati</taxon>
        <taxon>Pseudomonadota</taxon>
        <taxon>Gammaproteobacteria</taxon>
        <taxon>Methylohalomonadales</taxon>
        <taxon>Methylohalomonadaceae</taxon>
        <taxon>Methylohalomonas</taxon>
    </lineage>
</organism>
<gene>
    <name evidence="3" type="ORF">J2T55_001165</name>
</gene>
<dbReference type="Gene3D" id="3.30.70.260">
    <property type="match status" value="1"/>
</dbReference>